<dbReference type="Gene3D" id="1.25.40.20">
    <property type="entry name" value="Ankyrin repeat-containing domain"/>
    <property type="match status" value="1"/>
</dbReference>
<feature type="repeat" description="ANK" evidence="3">
    <location>
        <begin position="68"/>
        <end position="100"/>
    </location>
</feature>
<dbReference type="SMART" id="SM00228">
    <property type="entry name" value="PDZ"/>
    <property type="match status" value="1"/>
</dbReference>
<dbReference type="Gene3D" id="2.30.42.10">
    <property type="match status" value="1"/>
</dbReference>
<dbReference type="InterPro" id="IPR036034">
    <property type="entry name" value="PDZ_sf"/>
</dbReference>
<accession>A0A7S2WI08</accession>
<feature type="region of interest" description="Disordered" evidence="4">
    <location>
        <begin position="248"/>
        <end position="302"/>
    </location>
</feature>
<dbReference type="PANTHER" id="PTHR24201:SF16">
    <property type="entry name" value="ANKYRIN-1-LIKE-RELATED"/>
    <property type="match status" value="1"/>
</dbReference>
<evidence type="ECO:0000313" key="6">
    <source>
        <dbReference type="EMBL" id="CAD9687607.1"/>
    </source>
</evidence>
<keyword evidence="2 3" id="KW-0040">ANK repeat</keyword>
<dbReference type="SMART" id="SM00248">
    <property type="entry name" value="ANK"/>
    <property type="match status" value="2"/>
</dbReference>
<dbReference type="InterPro" id="IPR036770">
    <property type="entry name" value="Ankyrin_rpt-contain_sf"/>
</dbReference>
<evidence type="ECO:0000259" key="5">
    <source>
        <dbReference type="PROSITE" id="PS50106"/>
    </source>
</evidence>
<proteinExistence type="predicted"/>
<dbReference type="InterPro" id="IPR002110">
    <property type="entry name" value="Ankyrin_rpt"/>
</dbReference>
<dbReference type="PROSITE" id="PS50106">
    <property type="entry name" value="PDZ"/>
    <property type="match status" value="1"/>
</dbReference>
<dbReference type="PANTHER" id="PTHR24201">
    <property type="entry name" value="ANK_REP_REGION DOMAIN-CONTAINING PROTEIN"/>
    <property type="match status" value="1"/>
</dbReference>
<dbReference type="EMBL" id="HBHK01015259">
    <property type="protein sequence ID" value="CAD9687607.1"/>
    <property type="molecule type" value="Transcribed_RNA"/>
</dbReference>
<dbReference type="InterPro" id="IPR001478">
    <property type="entry name" value="PDZ"/>
</dbReference>
<feature type="region of interest" description="Disordered" evidence="4">
    <location>
        <begin position="319"/>
        <end position="356"/>
    </location>
</feature>
<name>A0A7S2WI08_9STRA</name>
<feature type="compositionally biased region" description="Basic and acidic residues" evidence="4">
    <location>
        <begin position="177"/>
        <end position="187"/>
    </location>
</feature>
<evidence type="ECO:0000256" key="3">
    <source>
        <dbReference type="PROSITE-ProRule" id="PRU00023"/>
    </source>
</evidence>
<dbReference type="PROSITE" id="PS50088">
    <property type="entry name" value="ANK_REPEAT"/>
    <property type="match status" value="2"/>
</dbReference>
<evidence type="ECO:0000256" key="1">
    <source>
        <dbReference type="ARBA" id="ARBA00022737"/>
    </source>
</evidence>
<keyword evidence="1" id="KW-0677">Repeat</keyword>
<evidence type="ECO:0000256" key="4">
    <source>
        <dbReference type="SAM" id="MobiDB-lite"/>
    </source>
</evidence>
<gene>
    <name evidence="6" type="ORF">QSP1433_LOCUS9577</name>
</gene>
<dbReference type="GO" id="GO:0005634">
    <property type="term" value="C:nucleus"/>
    <property type="evidence" value="ECO:0007669"/>
    <property type="project" value="TreeGrafter"/>
</dbReference>
<dbReference type="InterPro" id="IPR050776">
    <property type="entry name" value="Ank_Repeat/CDKN_Inhibitor"/>
</dbReference>
<sequence>MSEMTLFDAVYYENVDEVYRCIFDNEKLINVPNEVGNHCIHACAHAGNEKIMDILIKAGAQVNAPGRAGNTPLHYAAKQGHYNVVKKLVESGADPTHKNNRGNTPRDLCFLLRRRSSSTELFGEPLPTREDEQVDLTQDGETIIKLLDDWVLKKCSFLDPKSEEATSPDPATASPKAESDTSDERLSSPRSTELELDTGKEILKKIKPLIAEQKSLIAEPKPLIAETIATDSNNNQSPRANDLLFLQKGPNVRHEAPPVEKLQVSTAPSEEPAVQKEVEQEQADELTQEPSDKEEEARTSGYYIEMDGKKVFVPDAKEDEYDFGSDDEDCSEASDSNEEADQTNSTNETAPAPEEETKIFHVSLTPGEVGLGMQLTEGGSLTKVSALHPLGPAAAQNVCVGDHLTSVNTINVEGMTVNEVKSLLQKETELESEIDLTFIRN</sequence>
<dbReference type="CDD" id="cd00136">
    <property type="entry name" value="PDZ_canonical"/>
    <property type="match status" value="1"/>
</dbReference>
<dbReference type="SUPFAM" id="SSF48403">
    <property type="entry name" value="Ankyrin repeat"/>
    <property type="match status" value="1"/>
</dbReference>
<feature type="region of interest" description="Disordered" evidence="4">
    <location>
        <begin position="161"/>
        <end position="196"/>
    </location>
</feature>
<feature type="compositionally biased region" description="Acidic residues" evidence="4">
    <location>
        <begin position="319"/>
        <end position="341"/>
    </location>
</feature>
<evidence type="ECO:0000256" key="2">
    <source>
        <dbReference type="ARBA" id="ARBA00023043"/>
    </source>
</evidence>
<dbReference type="SUPFAM" id="SSF50156">
    <property type="entry name" value="PDZ domain-like"/>
    <property type="match status" value="1"/>
</dbReference>
<protein>
    <recommendedName>
        <fullName evidence="5">PDZ domain-containing protein</fullName>
    </recommendedName>
</protein>
<dbReference type="AlphaFoldDB" id="A0A7S2WI08"/>
<dbReference type="PROSITE" id="PS50297">
    <property type="entry name" value="ANK_REP_REGION"/>
    <property type="match status" value="1"/>
</dbReference>
<dbReference type="Pfam" id="PF12796">
    <property type="entry name" value="Ank_2"/>
    <property type="match status" value="1"/>
</dbReference>
<feature type="domain" description="PDZ" evidence="5">
    <location>
        <begin position="361"/>
        <end position="426"/>
    </location>
</feature>
<dbReference type="Pfam" id="PF00595">
    <property type="entry name" value="PDZ"/>
    <property type="match status" value="1"/>
</dbReference>
<reference evidence="6" key="1">
    <citation type="submission" date="2021-01" db="EMBL/GenBank/DDBJ databases">
        <authorList>
            <person name="Corre E."/>
            <person name="Pelletier E."/>
            <person name="Niang G."/>
            <person name="Scheremetjew M."/>
            <person name="Finn R."/>
            <person name="Kale V."/>
            <person name="Holt S."/>
            <person name="Cochrane G."/>
            <person name="Meng A."/>
            <person name="Brown T."/>
            <person name="Cohen L."/>
        </authorList>
    </citation>
    <scope>NUCLEOTIDE SEQUENCE</scope>
    <source>
        <strain evidence="6">NY070348D</strain>
    </source>
</reference>
<organism evidence="6">
    <name type="scientific">Mucochytrium quahogii</name>
    <dbReference type="NCBI Taxonomy" id="96639"/>
    <lineage>
        <taxon>Eukaryota</taxon>
        <taxon>Sar</taxon>
        <taxon>Stramenopiles</taxon>
        <taxon>Bigyra</taxon>
        <taxon>Labyrinthulomycetes</taxon>
        <taxon>Thraustochytrida</taxon>
        <taxon>Thraustochytriidae</taxon>
        <taxon>Mucochytrium</taxon>
    </lineage>
</organism>
<feature type="repeat" description="ANK" evidence="3">
    <location>
        <begin position="35"/>
        <end position="67"/>
    </location>
</feature>